<comment type="caution">
    <text evidence="2">The sequence shown here is derived from an EMBL/GenBank/DDBJ whole genome shotgun (WGS) entry which is preliminary data.</text>
</comment>
<accession>A0A9P1FRU0</accession>
<keyword evidence="4" id="KW-1185">Reference proteome</keyword>
<dbReference type="AlphaFoldDB" id="A0A9P1FRU0"/>
<gene>
    <name evidence="2" type="ORF">C1SCF055_LOCUS11707</name>
</gene>
<sequence>MMLPKRKAVAMLAGHAAALKPPDWASHGLEIIKEAAVGCLRIATCVKQNAVLRNIQLVAIAVRCALESEDMDFTWPDVKSPPTFFKPCQELCSDLSMMSRCREQFAGHSRRFVELHAYLKAALQELDDPVFRAPDNAEISALVQQAAEATSGFSHSAVLVYQDTAKTKEKAQEVLSGRQPSKAGRKELSSLYGGTALDPKERVRKTVLKKARRFAGKRKTKRSTSSSSKGSSGSSSTSESLGLGTEGVFAEETKARAISERYPGALTVETLLNMRRSLLTTSGEEGELKDTSPVAILYFRNVLTKKASGAQARELLTLSTTIGALLKGQPALALDVLCQRLKSQELVLGGTHWAVAQKIELAAGEAPALIARGELQTAQRENYLEARARWQTQSSSAKGAPKGKTKGKFDKDHPPREDRKEDARRDKGKGDATGGSVRELGSSSYATPGVFLAGIEPDPGVKIFPTVPDEGAESLADFSSGTGAQPRAHFGPVSSLRSQSMGRRSRSSLFPLPSSSSVLSSTFPHLTVCEVAWLSSVCLSLNTLWGDGHDFCGEVSPLVKACLVWIVGDVQRIAALEGRLEVFDWDHFFSTRSIDYKGDEIKTAREFTWQNIAPALPKEIGRVPLADVCTLGSKHYVENLDLYIRPPDRWERHRPPRVMVPEAAWPDVCQGLVSTGICTLLRANEVFQVDGKPLLNGLFGVSKDEWSQGHEVYRLIMNLVPFNGIAESVKGDVDTLPAWSLMSPFYLQPSETLLISSEDVRCFFYTMSVPTPWYKYMAFNRRVPDQCLPSEMRGEEVYLASKVLPMGFANSVSLAQHVHRNLTLWSQEHVAGEAAGVAAPEAEIRKDRPVTVANPSWRIYLDNYDLLEKVKSVDVATLTGSLAPAVLALRQEYEVWEVPRNLKKAVQRQTVAEVQGAQVDGNLGVAYPRENKLLKYVAATLKVLTSPVVTQRQMQVVCGGLVYVSMFRRQLLGCLNEVWKFIESFNDSSRQALPLRLSVHCKLELIRFVGPIPLARLDFRLDYHPVVTCSDASSQGGGICASANLSRAGHLAAHGKLRGQLPELRQEHRVLTVGLFDGIAALRVAADLLGLEVLGHISVEKESTAQRVVTSHFPEIKHITDVAAVTEAEVQGWAVSFLRPPSC</sequence>
<evidence type="ECO:0000256" key="1">
    <source>
        <dbReference type="SAM" id="MobiDB-lite"/>
    </source>
</evidence>
<dbReference type="EMBL" id="CAMXCT010000866">
    <property type="protein sequence ID" value="CAI3984157.1"/>
    <property type="molecule type" value="Genomic_DNA"/>
</dbReference>
<dbReference type="EMBL" id="CAMXCT030000866">
    <property type="protein sequence ID" value="CAL4771469.1"/>
    <property type="molecule type" value="Genomic_DNA"/>
</dbReference>
<feature type="compositionally biased region" description="Basic and acidic residues" evidence="1">
    <location>
        <begin position="407"/>
        <end position="430"/>
    </location>
</feature>
<feature type="region of interest" description="Disordered" evidence="1">
    <location>
        <begin position="172"/>
        <end position="195"/>
    </location>
</feature>
<reference evidence="2" key="1">
    <citation type="submission" date="2022-10" db="EMBL/GenBank/DDBJ databases">
        <authorList>
            <person name="Chen Y."/>
            <person name="Dougan E. K."/>
            <person name="Chan C."/>
            <person name="Rhodes N."/>
            <person name="Thang M."/>
        </authorList>
    </citation>
    <scope>NUCLEOTIDE SEQUENCE</scope>
</reference>
<feature type="compositionally biased region" description="Low complexity" evidence="1">
    <location>
        <begin position="223"/>
        <end position="245"/>
    </location>
</feature>
<reference evidence="3" key="2">
    <citation type="submission" date="2024-04" db="EMBL/GenBank/DDBJ databases">
        <authorList>
            <person name="Chen Y."/>
            <person name="Shah S."/>
            <person name="Dougan E. K."/>
            <person name="Thang M."/>
            <person name="Chan C."/>
        </authorList>
    </citation>
    <scope>NUCLEOTIDE SEQUENCE [LARGE SCALE GENOMIC DNA]</scope>
</reference>
<dbReference type="EMBL" id="CAMXCT020000866">
    <property type="protein sequence ID" value="CAL1137532.1"/>
    <property type="molecule type" value="Genomic_DNA"/>
</dbReference>
<evidence type="ECO:0000313" key="3">
    <source>
        <dbReference type="EMBL" id="CAL1137532.1"/>
    </source>
</evidence>
<protein>
    <submittedName>
        <fullName evidence="2">Uncharacterized protein</fullName>
    </submittedName>
</protein>
<name>A0A9P1FRU0_9DINO</name>
<feature type="region of interest" description="Disordered" evidence="1">
    <location>
        <begin position="209"/>
        <end position="245"/>
    </location>
</feature>
<dbReference type="Proteomes" id="UP001152797">
    <property type="component" value="Unassembled WGS sequence"/>
</dbReference>
<feature type="region of interest" description="Disordered" evidence="1">
    <location>
        <begin position="479"/>
        <end position="498"/>
    </location>
</feature>
<feature type="region of interest" description="Disordered" evidence="1">
    <location>
        <begin position="389"/>
        <end position="441"/>
    </location>
</feature>
<proteinExistence type="predicted"/>
<evidence type="ECO:0000313" key="4">
    <source>
        <dbReference type="Proteomes" id="UP001152797"/>
    </source>
</evidence>
<organism evidence="2">
    <name type="scientific">Cladocopium goreaui</name>
    <dbReference type="NCBI Taxonomy" id="2562237"/>
    <lineage>
        <taxon>Eukaryota</taxon>
        <taxon>Sar</taxon>
        <taxon>Alveolata</taxon>
        <taxon>Dinophyceae</taxon>
        <taxon>Suessiales</taxon>
        <taxon>Symbiodiniaceae</taxon>
        <taxon>Cladocopium</taxon>
    </lineage>
</organism>
<feature type="compositionally biased region" description="Basic residues" evidence="1">
    <location>
        <begin position="209"/>
        <end position="222"/>
    </location>
</feature>
<evidence type="ECO:0000313" key="2">
    <source>
        <dbReference type="EMBL" id="CAI3984157.1"/>
    </source>
</evidence>